<protein>
    <submittedName>
        <fullName evidence="4">DUF229 domain-containing protein</fullName>
    </submittedName>
</protein>
<dbReference type="GO" id="GO:0004065">
    <property type="term" value="F:arylsulfatase activity"/>
    <property type="evidence" value="ECO:0007669"/>
    <property type="project" value="TreeGrafter"/>
</dbReference>
<sequence>MKLLKGLFFILSIITISCTTKSFKEVAKVQENVSEKPNVLMIFPDQLRRYSAGYWSGSKYKEHVIGKSDPVTTPNIDKLAENGVVFTNATSNYPLCSPFRGMMMSGMYPEQNGIWNNCREGRDDSLDDDIPMLTDLFFEAGYNTSYFGKFHWLKTEPLFDENGNYIGTTEEPGGHFVNKYDTYVPPGKARHNIEYFYQALKDEHFNPHIYSNDPNTIEGKKDGELHLPKVYSPKNEAEKIISYLQNKNNVRDLNKPFFMIWSLNPPHNPWGDEDTDMEMVREHYDIDKFPKIDRTLVVRENADLEVADYARNYFGAVTSVDKYIGKVINELEKTGTLDNTIVVFFSDHGEMLGSHSLEGKNVMEMEAMAIPFIVHWPKGLKAGGITDVLLSAPDILPTTLGLAGLTNKIPTEVQGTNLSELVFDPTTTNVSKPKAVLLMLGNSRGILTHEYTLSLVENKKQWDKKKGTKLVDTFLYDNINDPYQLTKIPLSERPEVSKDLLTKLGDLLKHANDPWFKENKYKDLIIYPES</sequence>
<dbReference type="InterPro" id="IPR017850">
    <property type="entry name" value="Alkaline_phosphatase_core_sf"/>
</dbReference>
<dbReference type="Proteomes" id="UP000298517">
    <property type="component" value="Unassembled WGS sequence"/>
</dbReference>
<keyword evidence="2" id="KW-0378">Hydrolase</keyword>
<dbReference type="InterPro" id="IPR050738">
    <property type="entry name" value="Sulfatase"/>
</dbReference>
<dbReference type="PANTHER" id="PTHR42693">
    <property type="entry name" value="ARYLSULFATASE FAMILY MEMBER"/>
    <property type="match status" value="1"/>
</dbReference>
<feature type="domain" description="Sulfatase N-terminal" evidence="3">
    <location>
        <begin position="37"/>
        <end position="404"/>
    </location>
</feature>
<dbReference type="Gene3D" id="3.40.720.10">
    <property type="entry name" value="Alkaline Phosphatase, subunit A"/>
    <property type="match status" value="1"/>
</dbReference>
<dbReference type="EMBL" id="SNQI01000004">
    <property type="protein sequence ID" value="TEW72983.1"/>
    <property type="molecule type" value="Genomic_DNA"/>
</dbReference>
<gene>
    <name evidence="4" type="ORF">E2488_12380</name>
</gene>
<dbReference type="OrthoDB" id="9815108at2"/>
<dbReference type="SUPFAM" id="SSF53649">
    <property type="entry name" value="Alkaline phosphatase-like"/>
    <property type="match status" value="1"/>
</dbReference>
<dbReference type="Pfam" id="PF00884">
    <property type="entry name" value="Sulfatase"/>
    <property type="match status" value="1"/>
</dbReference>
<evidence type="ECO:0000313" key="4">
    <source>
        <dbReference type="EMBL" id="TEW72983.1"/>
    </source>
</evidence>
<evidence type="ECO:0000256" key="2">
    <source>
        <dbReference type="ARBA" id="ARBA00022801"/>
    </source>
</evidence>
<proteinExistence type="inferred from homology"/>
<dbReference type="InterPro" id="IPR000917">
    <property type="entry name" value="Sulfatase_N"/>
</dbReference>
<dbReference type="RefSeq" id="WP_134248686.1">
    <property type="nucleotide sequence ID" value="NZ_SNQI01000004.1"/>
</dbReference>
<dbReference type="AlphaFoldDB" id="A0A4Y8AQC2"/>
<dbReference type="Gene3D" id="3.30.1120.10">
    <property type="match status" value="1"/>
</dbReference>
<organism evidence="4 5">
    <name type="scientific">Gramella jeungdoensis</name>
    <dbReference type="NCBI Taxonomy" id="708091"/>
    <lineage>
        <taxon>Bacteria</taxon>
        <taxon>Pseudomonadati</taxon>
        <taxon>Bacteroidota</taxon>
        <taxon>Flavobacteriia</taxon>
        <taxon>Flavobacteriales</taxon>
        <taxon>Flavobacteriaceae</taxon>
        <taxon>Christiangramia</taxon>
    </lineage>
</organism>
<keyword evidence="5" id="KW-1185">Reference proteome</keyword>
<accession>A0A4Y8AQC2</accession>
<dbReference type="PANTHER" id="PTHR42693:SF53">
    <property type="entry name" value="ENDO-4-O-SULFATASE"/>
    <property type="match status" value="1"/>
</dbReference>
<name>A0A4Y8AQC2_9FLAO</name>
<dbReference type="PROSITE" id="PS51257">
    <property type="entry name" value="PROKAR_LIPOPROTEIN"/>
    <property type="match status" value="1"/>
</dbReference>
<dbReference type="CDD" id="cd16034">
    <property type="entry name" value="sulfatase_like"/>
    <property type="match status" value="1"/>
</dbReference>
<comment type="similarity">
    <text evidence="1">Belongs to the sulfatase family.</text>
</comment>
<evidence type="ECO:0000313" key="5">
    <source>
        <dbReference type="Proteomes" id="UP000298517"/>
    </source>
</evidence>
<evidence type="ECO:0000256" key="1">
    <source>
        <dbReference type="ARBA" id="ARBA00008779"/>
    </source>
</evidence>
<comment type="caution">
    <text evidence="4">The sequence shown here is derived from an EMBL/GenBank/DDBJ whole genome shotgun (WGS) entry which is preliminary data.</text>
</comment>
<reference evidence="4 5" key="1">
    <citation type="journal article" date="2011" name="J. Microbiol.">
        <title>Gramella jeungdoensis sp. nov., isolated from a solar saltern in Korea.</title>
        <authorList>
            <person name="Joung Y."/>
            <person name="Kim H."/>
            <person name="Jang T."/>
            <person name="Ahn T.S."/>
            <person name="Joh K."/>
        </authorList>
    </citation>
    <scope>NUCLEOTIDE SEQUENCE [LARGE SCALE GENOMIC DNA]</scope>
    <source>
        <strain evidence="4 5">KCTC 23123</strain>
    </source>
</reference>
<evidence type="ECO:0000259" key="3">
    <source>
        <dbReference type="Pfam" id="PF00884"/>
    </source>
</evidence>